<dbReference type="Proteomes" id="UP000515145">
    <property type="component" value="Chromosome 20"/>
</dbReference>
<dbReference type="FunCoup" id="A0A6P7KIF2">
    <property type="interactions" value="216"/>
</dbReference>
<sequence length="1133" mass="127598">MDTKYPVLRRPKRKLCYVTNKRSPSKRWEGPMTLEDVDKMFDDLDSTPQYDVLPPSPLLQTSDTEGKLNEEEEASPALLEEEVPEHQTTPEADVQCSPMRSPSPKLDLDIPFKAHTPVKTSSPVERNRGEEAEERLNNGNDIVMSPILFPQEDEGKKSEPIQGTLDNESQEDSDGQSKSESPSSSVPVIATSHKEKLEKSCRKENLVPPVPAVWQQTEVAAPERNSENINSEPHVESVTCGGKNINDFLQKIKHLIQSKPALSKKSPVKAPTSTPPEPEDDFLILEDDASYTFTIPTKTTTSKRQSKTSSSDSSTDKVEKDCPVEGPEKQQASKKPNSKLRSQSVNQKAKKMRSEAPGPENEKDTSLSLQDRPMGDLKERGKPSKKRWLKKAQSKKSDKEQDLPKDRERRQMETNAHKSKMSESSNDEEPTKTKRKKELQGSDAVKEMTHVDDILEQNHEQTDVVDPCSLTADGMSEQNQPPGDSEENSSEVSQIHGKRKRKQTGLWWLSCPQSTEETDNHQPTLKKSKENNKKPNTAETSPIKAKGKVFKKRNHNEPVHTNKATEKRRRQNKKTRGDMLDKMKTTEQEQQDTPDQEQLRDNCLNLDRNILTPDTDGTSERNKQAVNSEESSSEACQLPRMRKKTQAGQQGLKCPQHTEETDKQQATFKKSKQNNRKPSAAETSPVPNAKKDTLMRTVNRKRSASTNKATKKERKQNKNTRQDASDEIKTTGEVFKLSEELEQQDIPDQDLNQEHSSPLVFTHKDSSLNTGAQIFQRVYQPKEQVRNARPGKRRRKPPGNWWLINSMDEDLESVSSQPQQLHHKESKRQREKKKHSKQRKSFSSDGDAAVSSAPQGGAPVPPLKQTELSTPKMSKRDRPDVFTSQNVVNSGQKNRYGITSHPAEECSAEDHTRRRTETSILCMDVGEIRSTQNSPSNPNPPQNRGHQLENTFEVLKSGPSSMIELEEGDDRSDEMILPSTRVHTALSVSDLCAPPLRPLILQPKDKANLTEWFKILWPSTADSVAEITPDQFEWYFYQDRAMGFQVDLNSGSICNGKILLGSHMKKPLWVDHSATTVFNLLTSSVRVAIDGSESRYSPGQSFVVQCGQAYSLQNVTAQPAVLYFTRILAESLD</sequence>
<gene>
    <name evidence="3" type="primary">LOC114453638</name>
</gene>
<feature type="compositionally biased region" description="Basic residues" evidence="1">
    <location>
        <begin position="545"/>
        <end position="554"/>
    </location>
</feature>
<name>A0A6P7KIF2_9TELE</name>
<dbReference type="InParanoid" id="A0A6P7KIF2"/>
<feature type="compositionally biased region" description="Basic and acidic residues" evidence="1">
    <location>
        <begin position="555"/>
        <end position="565"/>
    </location>
</feature>
<feature type="compositionally biased region" description="Basic residues" evidence="1">
    <location>
        <begin position="824"/>
        <end position="840"/>
    </location>
</feature>
<accession>A0A6P7KIF2</accession>
<feature type="compositionally biased region" description="Low complexity" evidence="1">
    <location>
        <begin position="176"/>
        <end position="185"/>
    </location>
</feature>
<organism evidence="2 3">
    <name type="scientific">Parambassis ranga</name>
    <name type="common">Indian glassy fish</name>
    <dbReference type="NCBI Taxonomy" id="210632"/>
    <lineage>
        <taxon>Eukaryota</taxon>
        <taxon>Metazoa</taxon>
        <taxon>Chordata</taxon>
        <taxon>Craniata</taxon>
        <taxon>Vertebrata</taxon>
        <taxon>Euteleostomi</taxon>
        <taxon>Actinopterygii</taxon>
        <taxon>Neopterygii</taxon>
        <taxon>Teleostei</taxon>
        <taxon>Neoteleostei</taxon>
        <taxon>Acanthomorphata</taxon>
        <taxon>Ovalentaria</taxon>
        <taxon>Ambassidae</taxon>
        <taxon>Parambassis</taxon>
    </lineage>
</organism>
<feature type="compositionally biased region" description="Basic and acidic residues" evidence="1">
    <location>
        <begin position="438"/>
        <end position="462"/>
    </location>
</feature>
<feature type="compositionally biased region" description="Basic and acidic residues" evidence="1">
    <location>
        <begin position="575"/>
        <end position="587"/>
    </location>
</feature>
<feature type="compositionally biased region" description="Basic residues" evidence="1">
    <location>
        <begin position="383"/>
        <end position="394"/>
    </location>
</feature>
<dbReference type="RefSeq" id="XP_028289398.1">
    <property type="nucleotide sequence ID" value="XM_028433597.1"/>
</dbReference>
<feature type="compositionally biased region" description="Polar residues" evidence="1">
    <location>
        <begin position="333"/>
        <end position="347"/>
    </location>
</feature>
<feature type="compositionally biased region" description="Basic residues" evidence="1">
    <location>
        <begin position="698"/>
        <end position="718"/>
    </location>
</feature>
<feature type="compositionally biased region" description="Basic and acidic residues" evidence="1">
    <location>
        <begin position="314"/>
        <end position="328"/>
    </location>
</feature>
<feature type="compositionally biased region" description="Basic and acidic residues" evidence="1">
    <location>
        <begin position="373"/>
        <end position="382"/>
    </location>
</feature>
<evidence type="ECO:0000313" key="2">
    <source>
        <dbReference type="Proteomes" id="UP000515145"/>
    </source>
</evidence>
<feature type="compositionally biased region" description="Basic and acidic residues" evidence="1">
    <location>
        <begin position="720"/>
        <end position="730"/>
    </location>
</feature>
<dbReference type="OrthoDB" id="1939643at2759"/>
<feature type="compositionally biased region" description="Low complexity" evidence="1">
    <location>
        <begin position="292"/>
        <end position="313"/>
    </location>
</feature>
<dbReference type="InterPro" id="IPR014710">
    <property type="entry name" value="RmlC-like_jellyroll"/>
</dbReference>
<feature type="compositionally biased region" description="Acidic residues" evidence="1">
    <location>
        <begin position="277"/>
        <end position="289"/>
    </location>
</feature>
<feature type="compositionally biased region" description="Basic and acidic residues" evidence="1">
    <location>
        <begin position="902"/>
        <end position="914"/>
    </location>
</feature>
<proteinExistence type="predicted"/>
<evidence type="ECO:0000313" key="3">
    <source>
        <dbReference type="RefSeq" id="XP_028289398.1"/>
    </source>
</evidence>
<feature type="compositionally biased region" description="Polar residues" evidence="1">
    <location>
        <begin position="882"/>
        <end position="893"/>
    </location>
</feature>
<feature type="region of interest" description="Disordered" evidence="1">
    <location>
        <begin position="44"/>
        <end position="203"/>
    </location>
</feature>
<dbReference type="GeneID" id="114453638"/>
<feature type="compositionally biased region" description="Basic and acidic residues" evidence="1">
    <location>
        <begin position="192"/>
        <end position="203"/>
    </location>
</feature>
<feature type="compositionally biased region" description="Polar residues" evidence="1">
    <location>
        <begin position="511"/>
        <end position="525"/>
    </location>
</feature>
<dbReference type="Gene3D" id="2.60.120.10">
    <property type="entry name" value="Jelly Rolls"/>
    <property type="match status" value="1"/>
</dbReference>
<feature type="compositionally biased region" description="Basic and acidic residues" evidence="1">
    <location>
        <begin position="395"/>
        <end position="416"/>
    </location>
</feature>
<feature type="compositionally biased region" description="Polar residues" evidence="1">
    <location>
        <begin position="624"/>
        <end position="635"/>
    </location>
</feature>
<reference evidence="3" key="1">
    <citation type="submission" date="2025-08" db="UniProtKB">
        <authorList>
            <consortium name="RefSeq"/>
        </authorList>
    </citation>
    <scope>IDENTIFICATION</scope>
</reference>
<feature type="compositionally biased region" description="Acidic residues" evidence="1">
    <location>
        <begin position="70"/>
        <end position="83"/>
    </location>
</feature>
<feature type="region of interest" description="Disordered" evidence="1">
    <location>
        <begin position="257"/>
        <end position="914"/>
    </location>
</feature>
<evidence type="ECO:0000256" key="1">
    <source>
        <dbReference type="SAM" id="MobiDB-lite"/>
    </source>
</evidence>
<keyword evidence="2" id="KW-1185">Reference proteome</keyword>
<feature type="compositionally biased region" description="Basic and acidic residues" evidence="1">
    <location>
        <begin position="125"/>
        <end position="136"/>
    </location>
</feature>
<protein>
    <submittedName>
        <fullName evidence="3">Protein IWS1 homolog isoform X1</fullName>
    </submittedName>
</protein>
<dbReference type="AlphaFoldDB" id="A0A6P7KIF2"/>